<evidence type="ECO:0000313" key="1">
    <source>
        <dbReference type="EMBL" id="AQL04341.1"/>
    </source>
</evidence>
<organism evidence="1">
    <name type="scientific">Zea mays</name>
    <name type="common">Maize</name>
    <dbReference type="NCBI Taxonomy" id="4577"/>
    <lineage>
        <taxon>Eukaryota</taxon>
        <taxon>Viridiplantae</taxon>
        <taxon>Streptophyta</taxon>
        <taxon>Embryophyta</taxon>
        <taxon>Tracheophyta</taxon>
        <taxon>Spermatophyta</taxon>
        <taxon>Magnoliopsida</taxon>
        <taxon>Liliopsida</taxon>
        <taxon>Poales</taxon>
        <taxon>Poaceae</taxon>
        <taxon>PACMAD clade</taxon>
        <taxon>Panicoideae</taxon>
        <taxon>Andropogonodae</taxon>
        <taxon>Andropogoneae</taxon>
        <taxon>Tripsacinae</taxon>
        <taxon>Zea</taxon>
    </lineage>
</organism>
<dbReference type="InParanoid" id="A0A1D6P2V6"/>
<dbReference type="EMBL" id="CM000785">
    <property type="protein sequence ID" value="AQL04341.1"/>
    <property type="molecule type" value="Genomic_DNA"/>
</dbReference>
<accession>A0A1D6P2V6</accession>
<sequence length="115" mass="12645">MALLVDPPDIKREMQPAPPPSAAASASQMAWPLDWPVDGCSLNPPSPPLYQSSVWTGMLTVCYFDGKTYELVGQSRQRSTMGKDVLNNESFCLETIGYKKLASGFVKAFVNHLNH</sequence>
<dbReference type="AlphaFoldDB" id="A0A1D6P2V6"/>
<proteinExistence type="predicted"/>
<dbReference type="IntAct" id="A0A1D6P2V6">
    <property type="interactions" value="3"/>
</dbReference>
<name>A0A1D6P2V6_MAIZE</name>
<protein>
    <submittedName>
        <fullName evidence="1">Uncharacterized protein</fullName>
    </submittedName>
</protein>
<reference evidence="1" key="1">
    <citation type="submission" date="2015-12" db="EMBL/GenBank/DDBJ databases">
        <title>Update maize B73 reference genome by single molecule sequencing technologies.</title>
        <authorList>
            <consortium name="Maize Genome Sequencing Project"/>
            <person name="Ware D."/>
        </authorList>
    </citation>
    <scope>NUCLEOTIDE SEQUENCE</scope>
    <source>
        <tissue evidence="1">Seedling</tissue>
    </source>
</reference>
<gene>
    <name evidence="1" type="ORF">ZEAMMB73_Zm00001d046465</name>
</gene>